<dbReference type="Gene3D" id="3.40.630.30">
    <property type="match status" value="1"/>
</dbReference>
<dbReference type="RefSeq" id="WP_093338367.1">
    <property type="nucleotide sequence ID" value="NZ_FOXD01000017.1"/>
</dbReference>
<accession>A0A1I5VVV1</accession>
<name>A0A1I5VVV1_9BACI</name>
<dbReference type="STRING" id="1884432.SAMN05518683_11758"/>
<protein>
    <recommendedName>
        <fullName evidence="3">Acetyltransferase (GNAT) domain-containing protein</fullName>
    </recommendedName>
</protein>
<sequence>MEFGRINPEDLRSTSLLQAPREDVDLFLCSGQPRVESFFKEKAEMLERTHACKTHVMYYNEQLIGFYTLFADYVTLVTSKRNKEGWKDVATALGNQHFPAVRLHYLAVHEQW</sequence>
<evidence type="ECO:0008006" key="3">
    <source>
        <dbReference type="Google" id="ProtNLM"/>
    </source>
</evidence>
<proteinExistence type="predicted"/>
<dbReference type="EMBL" id="FOXD01000017">
    <property type="protein sequence ID" value="SFQ11106.1"/>
    <property type="molecule type" value="Genomic_DNA"/>
</dbReference>
<gene>
    <name evidence="1" type="ORF">SAMN05518683_11758</name>
</gene>
<dbReference type="OrthoDB" id="2973116at2"/>
<evidence type="ECO:0000313" key="1">
    <source>
        <dbReference type="EMBL" id="SFQ11106.1"/>
    </source>
</evidence>
<keyword evidence="2" id="KW-1185">Reference proteome</keyword>
<dbReference type="Proteomes" id="UP000198892">
    <property type="component" value="Unassembled WGS sequence"/>
</dbReference>
<dbReference type="AlphaFoldDB" id="A0A1I5VVV1"/>
<organism evidence="1 2">
    <name type="scientific">Salibacterium halotolerans</name>
    <dbReference type="NCBI Taxonomy" id="1884432"/>
    <lineage>
        <taxon>Bacteria</taxon>
        <taxon>Bacillati</taxon>
        <taxon>Bacillota</taxon>
        <taxon>Bacilli</taxon>
        <taxon>Bacillales</taxon>
        <taxon>Bacillaceae</taxon>
    </lineage>
</organism>
<evidence type="ECO:0000313" key="2">
    <source>
        <dbReference type="Proteomes" id="UP000198892"/>
    </source>
</evidence>
<reference evidence="2" key="1">
    <citation type="submission" date="2016-10" db="EMBL/GenBank/DDBJ databases">
        <authorList>
            <person name="Varghese N."/>
            <person name="Submissions S."/>
        </authorList>
    </citation>
    <scope>NUCLEOTIDE SEQUENCE [LARGE SCALE GENOMIC DNA]</scope>
    <source>
        <strain evidence="2">S7</strain>
    </source>
</reference>